<organism evidence="1 2">
    <name type="scientific">Caerostris extrusa</name>
    <name type="common">Bark spider</name>
    <name type="synonym">Caerostris bankana</name>
    <dbReference type="NCBI Taxonomy" id="172846"/>
    <lineage>
        <taxon>Eukaryota</taxon>
        <taxon>Metazoa</taxon>
        <taxon>Ecdysozoa</taxon>
        <taxon>Arthropoda</taxon>
        <taxon>Chelicerata</taxon>
        <taxon>Arachnida</taxon>
        <taxon>Araneae</taxon>
        <taxon>Araneomorphae</taxon>
        <taxon>Entelegynae</taxon>
        <taxon>Araneoidea</taxon>
        <taxon>Araneidae</taxon>
        <taxon>Caerostris</taxon>
    </lineage>
</organism>
<sequence length="93" mass="10986">MYSSSEFTFMLQHKFSNLNISTDLNSDVAFRSYTLNIFKQNGKAIINVTHNGKTSEEEFYIVPEEYNALLRHFQITLHRMDSKKKRNLSKIHK</sequence>
<dbReference type="EMBL" id="BPLR01006628">
    <property type="protein sequence ID" value="GIY11282.1"/>
    <property type="molecule type" value="Genomic_DNA"/>
</dbReference>
<comment type="caution">
    <text evidence="1">The sequence shown here is derived from an EMBL/GenBank/DDBJ whole genome shotgun (WGS) entry which is preliminary data.</text>
</comment>
<reference evidence="1 2" key="1">
    <citation type="submission" date="2021-06" db="EMBL/GenBank/DDBJ databases">
        <title>Caerostris extrusa draft genome.</title>
        <authorList>
            <person name="Kono N."/>
            <person name="Arakawa K."/>
        </authorList>
    </citation>
    <scope>NUCLEOTIDE SEQUENCE [LARGE SCALE GENOMIC DNA]</scope>
</reference>
<dbReference type="AlphaFoldDB" id="A0AAV4QT20"/>
<protein>
    <submittedName>
        <fullName evidence="1">Uncharacterized protein</fullName>
    </submittedName>
</protein>
<dbReference type="Proteomes" id="UP001054945">
    <property type="component" value="Unassembled WGS sequence"/>
</dbReference>
<evidence type="ECO:0000313" key="2">
    <source>
        <dbReference type="Proteomes" id="UP001054945"/>
    </source>
</evidence>
<proteinExistence type="predicted"/>
<name>A0AAV4QT20_CAEEX</name>
<gene>
    <name evidence="1" type="ORF">CEXT_212041</name>
</gene>
<evidence type="ECO:0000313" key="1">
    <source>
        <dbReference type="EMBL" id="GIY11282.1"/>
    </source>
</evidence>
<keyword evidence="2" id="KW-1185">Reference proteome</keyword>
<accession>A0AAV4QT20</accession>